<dbReference type="RefSeq" id="WP_209053583.1">
    <property type="nucleotide sequence ID" value="NZ_CP072426.1"/>
</dbReference>
<reference evidence="2 3" key="1">
    <citation type="submission" date="2021-03" db="EMBL/GenBank/DDBJ databases">
        <title>Complete Genome of Pseudoalteromonas viridis Strain BBR56, a new biocontrol bacterial candidate.</title>
        <authorList>
            <person name="Handayani D.P."/>
            <person name="Isnansetyo A."/>
            <person name="Istiqomah I."/>
            <person name="Jumina J."/>
        </authorList>
    </citation>
    <scope>NUCLEOTIDE SEQUENCE [LARGE SCALE GENOMIC DNA]</scope>
    <source>
        <strain evidence="2 3">BBR56</strain>
    </source>
</reference>
<evidence type="ECO:0000313" key="3">
    <source>
        <dbReference type="Proteomes" id="UP000665025"/>
    </source>
</evidence>
<accession>A0ABX7VFE7</accession>
<evidence type="ECO:0000313" key="2">
    <source>
        <dbReference type="EMBL" id="QTL37339.1"/>
    </source>
</evidence>
<organism evidence="2 3">
    <name type="scientific">Pseudoalteromonas viridis</name>
    <dbReference type="NCBI Taxonomy" id="339617"/>
    <lineage>
        <taxon>Bacteria</taxon>
        <taxon>Pseudomonadati</taxon>
        <taxon>Pseudomonadota</taxon>
        <taxon>Gammaproteobacteria</taxon>
        <taxon>Alteromonadales</taxon>
        <taxon>Pseudoalteromonadaceae</taxon>
        <taxon>Pseudoalteromonas</taxon>
    </lineage>
</organism>
<gene>
    <name evidence="2" type="ORF">J5X90_21050</name>
</gene>
<name>A0ABX7VFE7_9GAMM</name>
<protein>
    <submittedName>
        <fullName evidence="2">Uncharacterized protein</fullName>
    </submittedName>
</protein>
<dbReference type="Gene3D" id="3.30.70.270">
    <property type="match status" value="1"/>
</dbReference>
<sequence>MEEPFHYIELEDIILLCSCTSLPQSLPELIEKDKNLTALLDQKPLVWCKVALHTGALQLREAVLFCNDSRRKVLIQAFVQNYPECHQQHEQLAGSVFTALLIPENALSSSVIDAFFETFFEFVRPVQSYQATFYYPFDLNGTGPLSQKRDRKEDDNATRSVQLNGSSLYISAPRYCFHALGTDPNEWDHQQSTEVATFLYYNAQAQNCLFAGDSQQQPTSVFEEYRLSLDNCYLAIDNSSSKQARQKRRQSQPSTSQAGRLSDDEVKRVAANTQSPCAKVESLSLLRHPISRGSFLLSVTAHYTPDESIYELTSYALRLVQKQRGWTVFGAQVNEHTWWWSLLLAPFYKPLAERVLQMQFDRWLQFSHKARILYPTFVQQKEEDKIRCLALLLDNHEYLIYDGEKPRGLSYLRQQASNRQPIAEHVLRLASLFFTSSQKEAASVLNTAGANSCPQAQQTIMERLNEYAKAQHDSRMYLNATYGLLGAYPSTEIGKMVLAQTTSIAVMVDLPSGRFSSYPTGYAYNEDFITSLVDKQAYRRWRDISAETGFNEYATVTLGFGDYTHAVILPHWHTIYRHLFNYALLTREALACFQRAMHAATEQLADLNTRTAPRNTYRKIRRNFILFMNRHWFKTLTHEQQGLEIFERLHRATQLEAQFTQLQEQITVADEYMESWRSSYFVSKTDISAKVALGVALVAIVTAWPKDLKVWSVESFERLGLLFLLALLLALSLVVMKWYKKRTEKEHNHLARPQSDNHAHGEYALPAAAQHKEETMYALIKVEAVNFDNSLNMSDNLSVYRGTSMLLRSVVLDLAERFTELEPISLGGSVGWYRVKQDTHEALAQKITGLLNNNYQGVNFVVTAKGGVTDASFLAAKEAMISEGRLQQLRQTSVSLCLSEKAEQNAAVCGLSALLPGTEQQRVQAQTIAVSPLMRDRYLYGREEKQQFYANELADCARLKKQPVCAPAERFFTHSFEQLCNRDEFIHLENKVAYLYFDGNKFSKIQQAFVKTADDQREYDQKIRLLRGQLLENLLNYLEGQSDAWFHDSDTASDSDSIKLRLETLMWGGDETLFVLPASLGLKVLAKIQQWTKDWVITHGSSAQYQLTHAFGLVFCHHKTPVTTLRMFTENLANAVKQVAEDHDKQQPQTDNQSGTVHIAGSHNAYSIAVLESMDISDPKSDAFFKQSYGELYNTRQAILPVDLTIESLETLGAYLRTTFGKSTIHTLARHFNASEKRQEAEQRLAYITDLPDQTIADFKACASQVLLGDKTASDRDPEQRALMWMMLTELWEYIALEPVKESTHD</sequence>
<proteinExistence type="predicted"/>
<keyword evidence="3" id="KW-1185">Reference proteome</keyword>
<dbReference type="EMBL" id="CP072426">
    <property type="protein sequence ID" value="QTL37339.1"/>
    <property type="molecule type" value="Genomic_DNA"/>
</dbReference>
<dbReference type="InterPro" id="IPR043128">
    <property type="entry name" value="Rev_trsase/Diguanyl_cyclase"/>
</dbReference>
<feature type="region of interest" description="Disordered" evidence="1">
    <location>
        <begin position="240"/>
        <end position="265"/>
    </location>
</feature>
<evidence type="ECO:0000256" key="1">
    <source>
        <dbReference type="SAM" id="MobiDB-lite"/>
    </source>
</evidence>
<dbReference type="Proteomes" id="UP000665025">
    <property type="component" value="Chromosome 2"/>
</dbReference>